<organism evidence="3 4">
    <name type="scientific">Paramecium primaurelia</name>
    <dbReference type="NCBI Taxonomy" id="5886"/>
    <lineage>
        <taxon>Eukaryota</taxon>
        <taxon>Sar</taxon>
        <taxon>Alveolata</taxon>
        <taxon>Ciliophora</taxon>
        <taxon>Intramacronucleata</taxon>
        <taxon>Oligohymenophorea</taxon>
        <taxon>Peniculida</taxon>
        <taxon>Parameciidae</taxon>
        <taxon>Paramecium</taxon>
    </lineage>
</organism>
<accession>A0A8S1P4Q9</accession>
<dbReference type="PROSITE" id="PS50222">
    <property type="entry name" value="EF_HAND_2"/>
    <property type="match status" value="3"/>
</dbReference>
<dbReference type="InterPro" id="IPR018247">
    <property type="entry name" value="EF_Hand_1_Ca_BS"/>
</dbReference>
<dbReference type="InterPro" id="IPR052603">
    <property type="entry name" value="EFCB6"/>
</dbReference>
<keyword evidence="4" id="KW-1185">Reference proteome</keyword>
<evidence type="ECO:0000313" key="4">
    <source>
        <dbReference type="Proteomes" id="UP000688137"/>
    </source>
</evidence>
<feature type="domain" description="EF-hand" evidence="2">
    <location>
        <begin position="106"/>
        <end position="141"/>
    </location>
</feature>
<name>A0A8S1P4Q9_PARPR</name>
<dbReference type="AlphaFoldDB" id="A0A8S1P4Q9"/>
<dbReference type="Proteomes" id="UP000688137">
    <property type="component" value="Unassembled WGS sequence"/>
</dbReference>
<reference evidence="3" key="1">
    <citation type="submission" date="2021-01" db="EMBL/GenBank/DDBJ databases">
        <authorList>
            <consortium name="Genoscope - CEA"/>
            <person name="William W."/>
        </authorList>
    </citation>
    <scope>NUCLEOTIDE SEQUENCE</scope>
</reference>
<dbReference type="SMART" id="SM00054">
    <property type="entry name" value="EFh"/>
    <property type="match status" value="6"/>
</dbReference>
<dbReference type="InterPro" id="IPR002048">
    <property type="entry name" value="EF_hand_dom"/>
</dbReference>
<feature type="domain" description="EF-hand" evidence="2">
    <location>
        <begin position="413"/>
        <end position="448"/>
    </location>
</feature>
<dbReference type="PANTHER" id="PTHR20875">
    <property type="entry name" value="EF-HAND CALCIUM-BINDING DOMAIN-CONTAINING PROTEIN 6-RELATED"/>
    <property type="match status" value="1"/>
</dbReference>
<dbReference type="GO" id="GO:0005509">
    <property type="term" value="F:calcium ion binding"/>
    <property type="evidence" value="ECO:0007669"/>
    <property type="project" value="InterPro"/>
</dbReference>
<evidence type="ECO:0000259" key="2">
    <source>
        <dbReference type="PROSITE" id="PS50222"/>
    </source>
</evidence>
<sequence length="542" mass="64015">MEDYRSAIKKLKLQAQQLEQENNELKVKLAMPADEELRIPQFEQILSSNTSQLYIREKVLKELQKCCNERGMTVEMLFRCADKRFTGKLTIQEFKEFLDSFFDGKIDGITLQKIALLFDDDCSGFIMREEFYRVLMYCKCNAEEHTYILNTQAMKMGQPLDDPAKIQERVLEKFIKYVQGLKNTPKGIVEQIDYQQKGYITTDDLLMAMKNNFGSNEIFIIMKYFDIKQQNKVKDEDFLFDLKECLNPNKTAQQLLALRENNTGLRILQDMRKFRQVLRQYKLDPMMIYYQCYPKDVQRKQITDLAISFSKYMKGTQFDQIMNWMRLIDTSQDGAVDIEEFKMAILIEEDLATYQQLKVERQEQIEPTLIEVVIEKMKKKQVGLEEFFDWIDTDKSQIVTVLELRKGFLALNIDIGYVLKLLKLFDKDQKGQVDICEFYEAFGQEYKEETDRIIMKKAAIKLNNLFIKNQTNFVAGMKKLLYTFNQSCTIITCEEFLLAMDTVKDKCNLMDGEIYKMMEFADQEKKNQIQLNSFCNYLYSLL</sequence>
<dbReference type="EMBL" id="CAJJDM010000108">
    <property type="protein sequence ID" value="CAD8097864.1"/>
    <property type="molecule type" value="Genomic_DNA"/>
</dbReference>
<dbReference type="GO" id="GO:0005654">
    <property type="term" value="C:nucleoplasm"/>
    <property type="evidence" value="ECO:0007669"/>
    <property type="project" value="TreeGrafter"/>
</dbReference>
<feature type="coiled-coil region" evidence="1">
    <location>
        <begin position="1"/>
        <end position="28"/>
    </location>
</feature>
<protein>
    <recommendedName>
        <fullName evidence="2">EF-hand domain-containing protein</fullName>
    </recommendedName>
</protein>
<dbReference type="Pfam" id="PF13833">
    <property type="entry name" value="EF-hand_8"/>
    <property type="match status" value="2"/>
</dbReference>
<comment type="caution">
    <text evidence="3">The sequence shown here is derived from an EMBL/GenBank/DDBJ whole genome shotgun (WGS) entry which is preliminary data.</text>
</comment>
<gene>
    <name evidence="3" type="ORF">PPRIM_AZ9-3.1.T1050074</name>
</gene>
<proteinExistence type="predicted"/>
<dbReference type="OMA" id="DICEFYE"/>
<keyword evidence="1" id="KW-0175">Coiled coil</keyword>
<dbReference type="PANTHER" id="PTHR20875:SF2">
    <property type="entry name" value="EF-HAND CALCIUM-BINDING DOMAIN-CONTAINING PROTEIN 6"/>
    <property type="match status" value="1"/>
</dbReference>
<dbReference type="PROSITE" id="PS00018">
    <property type="entry name" value="EF_HAND_1"/>
    <property type="match status" value="1"/>
</dbReference>
<evidence type="ECO:0000256" key="1">
    <source>
        <dbReference type="SAM" id="Coils"/>
    </source>
</evidence>
<feature type="domain" description="EF-hand" evidence="2">
    <location>
        <begin position="316"/>
        <end position="351"/>
    </location>
</feature>
<evidence type="ECO:0000313" key="3">
    <source>
        <dbReference type="EMBL" id="CAD8097864.1"/>
    </source>
</evidence>